<dbReference type="SUPFAM" id="SSF56796">
    <property type="entry name" value="Dehydroquinate synthase-like"/>
    <property type="match status" value="1"/>
</dbReference>
<keyword evidence="8 9" id="KW-0170">Cobalt</keyword>
<keyword evidence="9" id="KW-0057">Aromatic amino acid biosynthesis</keyword>
<dbReference type="CDD" id="cd08195">
    <property type="entry name" value="DHQS"/>
    <property type="match status" value="1"/>
</dbReference>
<keyword evidence="14" id="KW-1185">Reference proteome</keyword>
<dbReference type="EMBL" id="SMGQ01000011">
    <property type="protein sequence ID" value="TCK98107.1"/>
    <property type="molecule type" value="Genomic_DNA"/>
</dbReference>
<feature type="binding site" evidence="9">
    <location>
        <position position="265"/>
    </location>
    <ligand>
        <name>Zn(2+)</name>
        <dbReference type="ChEBI" id="CHEBI:29105"/>
    </ligand>
</feature>
<dbReference type="GO" id="GO:0046872">
    <property type="term" value="F:metal ion binding"/>
    <property type="evidence" value="ECO:0007669"/>
    <property type="project" value="UniProtKB-KW"/>
</dbReference>
<comment type="function">
    <text evidence="9">Catalyzes the conversion of 3-deoxy-D-arabino-heptulosonate 7-phosphate (DAHP) to dehydroquinate (DHQ).</text>
</comment>
<evidence type="ECO:0000256" key="1">
    <source>
        <dbReference type="ARBA" id="ARBA00001911"/>
    </source>
</evidence>
<dbReference type="GO" id="GO:0005737">
    <property type="term" value="C:cytoplasm"/>
    <property type="evidence" value="ECO:0007669"/>
    <property type="project" value="UniProtKB-SubCell"/>
</dbReference>
<dbReference type="HAMAP" id="MF_00110">
    <property type="entry name" value="DHQ_synthase"/>
    <property type="match status" value="1"/>
</dbReference>
<accession>A0A4R1MXV9</accession>
<feature type="binding site" evidence="9">
    <location>
        <begin position="131"/>
        <end position="132"/>
    </location>
    <ligand>
        <name>NAD(+)</name>
        <dbReference type="ChEBI" id="CHEBI:57540"/>
    </ligand>
</feature>
<evidence type="ECO:0000259" key="11">
    <source>
        <dbReference type="Pfam" id="PF01761"/>
    </source>
</evidence>
<keyword evidence="6 9" id="KW-0520">NAD</keyword>
<comment type="cofactor">
    <cofactor evidence="1 9">
        <name>NAD(+)</name>
        <dbReference type="ChEBI" id="CHEBI:57540"/>
    </cofactor>
</comment>
<evidence type="ECO:0000256" key="10">
    <source>
        <dbReference type="NCBIfam" id="TIGR01357"/>
    </source>
</evidence>
<feature type="binding site" evidence="9">
    <location>
        <begin position="171"/>
        <end position="174"/>
    </location>
    <ligand>
        <name>NAD(+)</name>
        <dbReference type="ChEBI" id="CHEBI:57540"/>
    </ligand>
</feature>
<keyword evidence="9" id="KW-0028">Amino-acid biosynthesis</keyword>
<comment type="subcellular location">
    <subcellularLocation>
        <location evidence="9">Cytoplasm</location>
    </subcellularLocation>
</comment>
<feature type="binding site" evidence="9">
    <location>
        <position position="186"/>
    </location>
    <ligand>
        <name>Zn(2+)</name>
        <dbReference type="ChEBI" id="CHEBI:29105"/>
    </ligand>
</feature>
<dbReference type="InterPro" id="IPR030963">
    <property type="entry name" value="DHQ_synth_fam"/>
</dbReference>
<dbReference type="PIRSF" id="PIRSF001455">
    <property type="entry name" value="DHQ_synth"/>
    <property type="match status" value="1"/>
</dbReference>
<gene>
    <name evidence="9" type="primary">aroB</name>
    <name evidence="13" type="ORF">EDC19_0524</name>
</gene>
<sequence length="361" mass="40784">MSRELFIQTKENHYPIKFCQSYDDLIHLLDPIQLENKKVCIVTDTNVEKFYLEEINHLMSKHTKKTIAFVFEAGEKSKNLETVNALYQRLIDEQFDRDSILVALGGGVVGDLTGFAAATFLRGIDFIQLPTTLLSQVDSSIGGKTGVDFQGYKNMIGAFYQPRAVIINTQTINTLPKREFYSGMSEIIKHSFIKNKDYLEWLEQNHKDINALNQDVLTEMIYKSGCIKKGVVEKDAKENNIRALLNFGHTVGHAIEKLKDFSLLHGECVAIGMVVAAHISCERGYITTTDLNRIIKAIELFNLPTKVEDINKDEVILATKSDKKVKSSVLSFILLDAIGEGSIYKDIEDNEMEKALEYVMN</sequence>
<comment type="similarity">
    <text evidence="9">Belongs to the sugar phosphate cyclases superfamily. Dehydroquinate synthase family.</text>
</comment>
<protein>
    <recommendedName>
        <fullName evidence="9 10">3-dehydroquinate synthase</fullName>
        <shortName evidence="9">DHQS</shortName>
        <ecNumber evidence="9 10">4.2.3.4</ecNumber>
    </recommendedName>
</protein>
<keyword evidence="5 9" id="KW-0862">Zinc</keyword>
<dbReference type="RefSeq" id="WP_132280084.1">
    <property type="nucleotide sequence ID" value="NZ_SMGQ01000011.1"/>
</dbReference>
<dbReference type="InterPro" id="IPR030960">
    <property type="entry name" value="DHQS/DOIS_N"/>
</dbReference>
<dbReference type="AlphaFoldDB" id="A0A4R1MXV9"/>
<feature type="binding site" evidence="9">
    <location>
        <position position="249"/>
    </location>
    <ligand>
        <name>Zn(2+)</name>
        <dbReference type="ChEBI" id="CHEBI:29105"/>
    </ligand>
</feature>
<keyword evidence="9" id="KW-0963">Cytoplasm</keyword>
<dbReference type="GO" id="GO:0009423">
    <property type="term" value="P:chorismate biosynthetic process"/>
    <property type="evidence" value="ECO:0007669"/>
    <property type="project" value="UniProtKB-UniRule"/>
</dbReference>
<evidence type="ECO:0000256" key="7">
    <source>
        <dbReference type="ARBA" id="ARBA00023239"/>
    </source>
</evidence>
<proteinExistence type="inferred from homology"/>
<feature type="binding site" evidence="9">
    <location>
        <begin position="107"/>
        <end position="111"/>
    </location>
    <ligand>
        <name>NAD(+)</name>
        <dbReference type="ChEBI" id="CHEBI:57540"/>
    </ligand>
</feature>
<dbReference type="InterPro" id="IPR050071">
    <property type="entry name" value="Dehydroquinate_synthase"/>
</dbReference>
<comment type="caution">
    <text evidence="9">Lacks conserved residue(s) required for the propagation of feature annotation.</text>
</comment>
<dbReference type="GO" id="GO:0000166">
    <property type="term" value="F:nucleotide binding"/>
    <property type="evidence" value="ECO:0007669"/>
    <property type="project" value="UniProtKB-KW"/>
</dbReference>
<keyword evidence="7 9" id="KW-0456">Lyase</keyword>
<dbReference type="UniPathway" id="UPA00053">
    <property type="reaction ID" value="UER00085"/>
</dbReference>
<dbReference type="NCBIfam" id="TIGR01357">
    <property type="entry name" value="aroB"/>
    <property type="match status" value="1"/>
</dbReference>
<dbReference type="Proteomes" id="UP000294545">
    <property type="component" value="Unassembled WGS sequence"/>
</dbReference>
<evidence type="ECO:0000259" key="12">
    <source>
        <dbReference type="Pfam" id="PF24621"/>
    </source>
</evidence>
<evidence type="ECO:0000313" key="13">
    <source>
        <dbReference type="EMBL" id="TCK98107.1"/>
    </source>
</evidence>
<organism evidence="13 14">
    <name type="scientific">Natranaerovirga hydrolytica</name>
    <dbReference type="NCBI Taxonomy" id="680378"/>
    <lineage>
        <taxon>Bacteria</taxon>
        <taxon>Bacillati</taxon>
        <taxon>Bacillota</taxon>
        <taxon>Clostridia</taxon>
        <taxon>Lachnospirales</taxon>
        <taxon>Natranaerovirgaceae</taxon>
        <taxon>Natranaerovirga</taxon>
    </lineage>
</organism>
<reference evidence="13 14" key="1">
    <citation type="submission" date="2019-03" db="EMBL/GenBank/DDBJ databases">
        <title>Genomic Encyclopedia of Type Strains, Phase IV (KMG-IV): sequencing the most valuable type-strain genomes for metagenomic binning, comparative biology and taxonomic classification.</title>
        <authorList>
            <person name="Goeker M."/>
        </authorList>
    </citation>
    <scope>NUCLEOTIDE SEQUENCE [LARGE SCALE GENOMIC DNA]</scope>
    <source>
        <strain evidence="13 14">DSM 24176</strain>
    </source>
</reference>
<comment type="cofactor">
    <cofactor evidence="2">
        <name>Zn(2+)</name>
        <dbReference type="ChEBI" id="CHEBI:29105"/>
    </cofactor>
</comment>
<dbReference type="Gene3D" id="1.20.1090.10">
    <property type="entry name" value="Dehydroquinate synthase-like - alpha domain"/>
    <property type="match status" value="1"/>
</dbReference>
<dbReference type="InterPro" id="IPR056179">
    <property type="entry name" value="DHQS_C"/>
</dbReference>
<dbReference type="PANTHER" id="PTHR43622">
    <property type="entry name" value="3-DEHYDROQUINATE SYNTHASE"/>
    <property type="match status" value="1"/>
</dbReference>
<dbReference type="PANTHER" id="PTHR43622:SF1">
    <property type="entry name" value="3-DEHYDROQUINATE SYNTHASE"/>
    <property type="match status" value="1"/>
</dbReference>
<comment type="cofactor">
    <cofactor evidence="9">
        <name>Co(2+)</name>
        <dbReference type="ChEBI" id="CHEBI:48828"/>
    </cofactor>
    <cofactor evidence="9">
        <name>Zn(2+)</name>
        <dbReference type="ChEBI" id="CHEBI:29105"/>
    </cofactor>
    <text evidence="9">Binds 1 divalent metal cation per subunit. Can use either Co(2+) or Zn(2+).</text>
</comment>
<evidence type="ECO:0000256" key="9">
    <source>
        <dbReference type="HAMAP-Rule" id="MF_00110"/>
    </source>
</evidence>
<evidence type="ECO:0000256" key="2">
    <source>
        <dbReference type="ARBA" id="ARBA00001947"/>
    </source>
</evidence>
<evidence type="ECO:0000256" key="4">
    <source>
        <dbReference type="ARBA" id="ARBA00022741"/>
    </source>
</evidence>
<feature type="domain" description="3-dehydroquinate synthase C-terminal" evidence="12">
    <location>
        <begin position="183"/>
        <end position="325"/>
    </location>
</feature>
<name>A0A4R1MXV9_9FIRM</name>
<dbReference type="FunFam" id="3.40.50.1970:FF:000007">
    <property type="entry name" value="Pentafunctional AROM polypeptide"/>
    <property type="match status" value="1"/>
</dbReference>
<evidence type="ECO:0000313" key="14">
    <source>
        <dbReference type="Proteomes" id="UP000294545"/>
    </source>
</evidence>
<dbReference type="Pfam" id="PF01761">
    <property type="entry name" value="DHQ_synthase"/>
    <property type="match status" value="1"/>
</dbReference>
<comment type="catalytic activity">
    <reaction evidence="9">
        <text>7-phospho-2-dehydro-3-deoxy-D-arabino-heptonate = 3-dehydroquinate + phosphate</text>
        <dbReference type="Rhea" id="RHEA:21968"/>
        <dbReference type="ChEBI" id="CHEBI:32364"/>
        <dbReference type="ChEBI" id="CHEBI:43474"/>
        <dbReference type="ChEBI" id="CHEBI:58394"/>
        <dbReference type="EC" id="4.2.3.4"/>
    </reaction>
</comment>
<keyword evidence="4 9" id="KW-0547">Nucleotide-binding</keyword>
<dbReference type="EC" id="4.2.3.4" evidence="9 10"/>
<dbReference type="InterPro" id="IPR016037">
    <property type="entry name" value="DHQ_synth_AroB"/>
</dbReference>
<evidence type="ECO:0000256" key="3">
    <source>
        <dbReference type="ARBA" id="ARBA00022723"/>
    </source>
</evidence>
<feature type="binding site" evidence="9">
    <location>
        <position position="153"/>
    </location>
    <ligand>
        <name>NAD(+)</name>
        <dbReference type="ChEBI" id="CHEBI:57540"/>
    </ligand>
</feature>
<dbReference type="GO" id="GO:0009073">
    <property type="term" value="P:aromatic amino acid family biosynthetic process"/>
    <property type="evidence" value="ECO:0007669"/>
    <property type="project" value="UniProtKB-KW"/>
</dbReference>
<keyword evidence="3 9" id="KW-0479">Metal-binding</keyword>
<evidence type="ECO:0000256" key="5">
    <source>
        <dbReference type="ARBA" id="ARBA00022833"/>
    </source>
</evidence>
<dbReference type="Gene3D" id="3.40.50.1970">
    <property type="match status" value="1"/>
</dbReference>
<feature type="binding site" evidence="9">
    <location>
        <position position="144"/>
    </location>
    <ligand>
        <name>NAD(+)</name>
        <dbReference type="ChEBI" id="CHEBI:57540"/>
    </ligand>
</feature>
<comment type="pathway">
    <text evidence="9">Metabolic intermediate biosynthesis; chorismate biosynthesis; chorismate from D-erythrose 4-phosphate and phosphoenolpyruvate: step 2/7.</text>
</comment>
<comment type="caution">
    <text evidence="13">The sequence shown here is derived from an EMBL/GenBank/DDBJ whole genome shotgun (WGS) entry which is preliminary data.</text>
</comment>
<dbReference type="Pfam" id="PF24621">
    <property type="entry name" value="DHQS_C"/>
    <property type="match status" value="1"/>
</dbReference>
<dbReference type="GO" id="GO:0003856">
    <property type="term" value="F:3-dehydroquinate synthase activity"/>
    <property type="evidence" value="ECO:0007669"/>
    <property type="project" value="UniProtKB-UniRule"/>
</dbReference>
<evidence type="ECO:0000256" key="8">
    <source>
        <dbReference type="ARBA" id="ARBA00023285"/>
    </source>
</evidence>
<dbReference type="OrthoDB" id="9806583at2"/>
<dbReference type="GO" id="GO:0008652">
    <property type="term" value="P:amino acid biosynthetic process"/>
    <property type="evidence" value="ECO:0007669"/>
    <property type="project" value="UniProtKB-KW"/>
</dbReference>
<evidence type="ECO:0000256" key="6">
    <source>
        <dbReference type="ARBA" id="ARBA00023027"/>
    </source>
</evidence>
<feature type="domain" description="3-dehydroquinate synthase N-terminal" evidence="11">
    <location>
        <begin position="69"/>
        <end position="181"/>
    </location>
</feature>